<dbReference type="CDD" id="cd00882">
    <property type="entry name" value="Ras_like_GTPase"/>
    <property type="match status" value="1"/>
</dbReference>
<keyword evidence="2" id="KW-1185">Reference proteome</keyword>
<protein>
    <submittedName>
        <fullName evidence="1">GTP-binding protein</fullName>
    </submittedName>
</protein>
<reference evidence="1" key="1">
    <citation type="submission" date="2023-03" db="EMBL/GenBank/DDBJ databases">
        <title>Massive genome expansion in bonnet fungi (Mycena s.s.) driven by repeated elements and novel gene families across ecological guilds.</title>
        <authorList>
            <consortium name="Lawrence Berkeley National Laboratory"/>
            <person name="Harder C.B."/>
            <person name="Miyauchi S."/>
            <person name="Viragh M."/>
            <person name="Kuo A."/>
            <person name="Thoen E."/>
            <person name="Andreopoulos B."/>
            <person name="Lu D."/>
            <person name="Skrede I."/>
            <person name="Drula E."/>
            <person name="Henrissat B."/>
            <person name="Morin E."/>
            <person name="Kohler A."/>
            <person name="Barry K."/>
            <person name="LaButti K."/>
            <person name="Morin E."/>
            <person name="Salamov A."/>
            <person name="Lipzen A."/>
            <person name="Mereny Z."/>
            <person name="Hegedus B."/>
            <person name="Baldrian P."/>
            <person name="Stursova M."/>
            <person name="Weitz H."/>
            <person name="Taylor A."/>
            <person name="Grigoriev I.V."/>
            <person name="Nagy L.G."/>
            <person name="Martin F."/>
            <person name="Kauserud H."/>
        </authorList>
    </citation>
    <scope>NUCLEOTIDE SEQUENCE</scope>
    <source>
        <strain evidence="1">CBHHK182m</strain>
    </source>
</reference>
<dbReference type="EMBL" id="JARKIB010000110">
    <property type="protein sequence ID" value="KAJ7738774.1"/>
    <property type="molecule type" value="Genomic_DNA"/>
</dbReference>
<dbReference type="Proteomes" id="UP001215598">
    <property type="component" value="Unassembled WGS sequence"/>
</dbReference>
<comment type="caution">
    <text evidence="1">The sequence shown here is derived from an EMBL/GenBank/DDBJ whole genome shotgun (WGS) entry which is preliminary data.</text>
</comment>
<dbReference type="AlphaFoldDB" id="A0AAD7IAK1"/>
<dbReference type="SUPFAM" id="SSF52540">
    <property type="entry name" value="P-loop containing nucleoside triphosphate hydrolases"/>
    <property type="match status" value="1"/>
</dbReference>
<dbReference type="InterPro" id="IPR027417">
    <property type="entry name" value="P-loop_NTPase"/>
</dbReference>
<proteinExistence type="predicted"/>
<dbReference type="Gene3D" id="3.40.50.300">
    <property type="entry name" value="P-loop containing nucleotide triphosphate hydrolases"/>
    <property type="match status" value="1"/>
</dbReference>
<sequence length="262" mass="29429">MDQLAIDLRSKCPHFRILVVGRANAGKTTLLKKVCNSVEEPEIFGPDGNRRCELHLHEFLLLIVTQRGEHDIENQLIFKSNRQFIFHDSRGFESGSANEIEKVKDFIAARSATSTLSGQLHAIWYCMPTDTTRPLLAADEQFFNGSGTGKVPVIAIFTKFDGLIDEAFNELREHGKSIPDAKTGAPERAQAMLTTNFMGPLNTTKFRPSDFVRLDDMRMENSDCIDLITKTANALSDDTLRLLFVSVQQNNVDLCIRHAVSW</sequence>
<name>A0AAD7IAK1_9AGAR</name>
<evidence type="ECO:0000313" key="2">
    <source>
        <dbReference type="Proteomes" id="UP001215598"/>
    </source>
</evidence>
<gene>
    <name evidence="1" type="ORF">B0H16DRAFT_1664632</name>
</gene>
<evidence type="ECO:0000313" key="1">
    <source>
        <dbReference type="EMBL" id="KAJ7738774.1"/>
    </source>
</evidence>
<accession>A0AAD7IAK1</accession>
<organism evidence="1 2">
    <name type="scientific">Mycena metata</name>
    <dbReference type="NCBI Taxonomy" id="1033252"/>
    <lineage>
        <taxon>Eukaryota</taxon>
        <taxon>Fungi</taxon>
        <taxon>Dikarya</taxon>
        <taxon>Basidiomycota</taxon>
        <taxon>Agaricomycotina</taxon>
        <taxon>Agaricomycetes</taxon>
        <taxon>Agaricomycetidae</taxon>
        <taxon>Agaricales</taxon>
        <taxon>Marasmiineae</taxon>
        <taxon>Mycenaceae</taxon>
        <taxon>Mycena</taxon>
    </lineage>
</organism>